<name>A0A6C0CA68_9ZZZZ</name>
<evidence type="ECO:0000313" key="1">
    <source>
        <dbReference type="EMBL" id="QHT00992.1"/>
    </source>
</evidence>
<dbReference type="AlphaFoldDB" id="A0A6C0CA68"/>
<protein>
    <submittedName>
        <fullName evidence="1">Uncharacterized protein</fullName>
    </submittedName>
</protein>
<dbReference type="EMBL" id="MN739362">
    <property type="protein sequence ID" value="QHT00992.1"/>
    <property type="molecule type" value="Genomic_DNA"/>
</dbReference>
<organism evidence="1">
    <name type="scientific">viral metagenome</name>
    <dbReference type="NCBI Taxonomy" id="1070528"/>
    <lineage>
        <taxon>unclassified sequences</taxon>
        <taxon>metagenomes</taxon>
        <taxon>organismal metagenomes</taxon>
    </lineage>
</organism>
<accession>A0A6C0CA68</accession>
<sequence>MNLVKILSHDTSTLLMDYFSLETILILNRVTKKIPDLTKHHKIKTMFQNEFFRDQQFFTKFRKNDKLISCIYKYKIVFVYDFIYSETKYDVIKYYSDGNCELEKLYTSIINGDLSYVYFYLFACDYQSDVTQQSIAKLFSEHNNSEIYEKFTKQYHGSGIIEYPWFTIATIIKDGNMIKKILELYNNCTYYYEIYNLGAHGRMLASFELWSHSFLYERIIINYPELKELVDSVIDKGQKMKQVTHYAYWNLPGTTSESEKYNWTNQKYRIG</sequence>
<reference evidence="1" key="1">
    <citation type="journal article" date="2020" name="Nature">
        <title>Giant virus diversity and host interactions through global metagenomics.</title>
        <authorList>
            <person name="Schulz F."/>
            <person name="Roux S."/>
            <person name="Paez-Espino D."/>
            <person name="Jungbluth S."/>
            <person name="Walsh D.A."/>
            <person name="Denef V.J."/>
            <person name="McMahon K.D."/>
            <person name="Konstantinidis K.T."/>
            <person name="Eloe-Fadrosh E.A."/>
            <person name="Kyrpides N.C."/>
            <person name="Woyke T."/>
        </authorList>
    </citation>
    <scope>NUCLEOTIDE SEQUENCE</scope>
    <source>
        <strain evidence="1">GVMAG-M-3300020192-26</strain>
    </source>
</reference>
<proteinExistence type="predicted"/>